<comment type="subunit">
    <text evidence="4">Homodimer.</text>
</comment>
<protein>
    <recommendedName>
        <fullName evidence="9">Citrate synthase</fullName>
    </recommendedName>
</protein>
<dbReference type="InterPro" id="IPR019810">
    <property type="entry name" value="Citrate_synthase_AS"/>
</dbReference>
<dbReference type="InterPro" id="IPR002020">
    <property type="entry name" value="Citrate_synthase"/>
</dbReference>
<organism evidence="10 11">
    <name type="scientific">Dreissena polymorpha</name>
    <name type="common">Zebra mussel</name>
    <name type="synonym">Mytilus polymorpha</name>
    <dbReference type="NCBI Taxonomy" id="45954"/>
    <lineage>
        <taxon>Eukaryota</taxon>
        <taxon>Metazoa</taxon>
        <taxon>Spiralia</taxon>
        <taxon>Lophotrochozoa</taxon>
        <taxon>Mollusca</taxon>
        <taxon>Bivalvia</taxon>
        <taxon>Autobranchia</taxon>
        <taxon>Heteroconchia</taxon>
        <taxon>Euheterodonta</taxon>
        <taxon>Imparidentia</taxon>
        <taxon>Neoheterodontei</taxon>
        <taxon>Myida</taxon>
        <taxon>Dreissenoidea</taxon>
        <taxon>Dreissenidae</taxon>
        <taxon>Dreissena</taxon>
    </lineage>
</organism>
<evidence type="ECO:0000256" key="8">
    <source>
        <dbReference type="PIRSR" id="PIRSR610109-1"/>
    </source>
</evidence>
<proteinExistence type="inferred from homology"/>
<dbReference type="CDD" id="cd06105">
    <property type="entry name" value="ScCit1-2_like"/>
    <property type="match status" value="1"/>
</dbReference>
<evidence type="ECO:0000256" key="5">
    <source>
        <dbReference type="ARBA" id="ARBA00022532"/>
    </source>
</evidence>
<dbReference type="PRINTS" id="PR00143">
    <property type="entry name" value="CITRTSNTHASE"/>
</dbReference>
<reference evidence="10" key="1">
    <citation type="journal article" date="2019" name="bioRxiv">
        <title>The Genome of the Zebra Mussel, Dreissena polymorpha: A Resource for Invasive Species Research.</title>
        <authorList>
            <person name="McCartney M.A."/>
            <person name="Auch B."/>
            <person name="Kono T."/>
            <person name="Mallez S."/>
            <person name="Zhang Y."/>
            <person name="Obille A."/>
            <person name="Becker A."/>
            <person name="Abrahante J.E."/>
            <person name="Garbe J."/>
            <person name="Badalamenti J.P."/>
            <person name="Herman A."/>
            <person name="Mangelson H."/>
            <person name="Liachko I."/>
            <person name="Sullivan S."/>
            <person name="Sone E.D."/>
            <person name="Koren S."/>
            <person name="Silverstein K.A.T."/>
            <person name="Beckman K.B."/>
            <person name="Gohl D.M."/>
        </authorList>
    </citation>
    <scope>NUCLEOTIDE SEQUENCE</scope>
    <source>
        <strain evidence="10">Duluth1</strain>
        <tissue evidence="10">Whole animal</tissue>
    </source>
</reference>
<dbReference type="GO" id="GO:0036440">
    <property type="term" value="F:citrate synthase activity"/>
    <property type="evidence" value="ECO:0007669"/>
    <property type="project" value="UniProtKB-EC"/>
</dbReference>
<dbReference type="Pfam" id="PF00285">
    <property type="entry name" value="Citrate_synt"/>
    <property type="match status" value="1"/>
</dbReference>
<evidence type="ECO:0000256" key="3">
    <source>
        <dbReference type="ARBA" id="ARBA00010566"/>
    </source>
</evidence>
<dbReference type="Gene3D" id="1.10.230.10">
    <property type="entry name" value="Cytochrome P450-Terp, domain 2"/>
    <property type="match status" value="1"/>
</dbReference>
<accession>A0A9D4NHY0</accession>
<dbReference type="PANTHER" id="PTHR11739:SF8">
    <property type="entry name" value="CITRATE SYNTHASE, MITOCHONDRIAL"/>
    <property type="match status" value="1"/>
</dbReference>
<dbReference type="NCBIfam" id="TIGR01793">
    <property type="entry name" value="cit_synth_euk"/>
    <property type="match status" value="1"/>
</dbReference>
<dbReference type="InterPro" id="IPR010109">
    <property type="entry name" value="Citrate_synthase_euk"/>
</dbReference>
<name>A0A9D4NHY0_DREPO</name>
<dbReference type="GO" id="GO:0006099">
    <property type="term" value="P:tricarboxylic acid cycle"/>
    <property type="evidence" value="ECO:0007669"/>
    <property type="project" value="UniProtKB-KW"/>
</dbReference>
<feature type="active site" evidence="8">
    <location>
        <position position="348"/>
    </location>
</feature>
<evidence type="ECO:0000256" key="6">
    <source>
        <dbReference type="ARBA" id="ARBA00022679"/>
    </source>
</evidence>
<dbReference type="GO" id="GO:0005759">
    <property type="term" value="C:mitochondrial matrix"/>
    <property type="evidence" value="ECO:0007669"/>
    <property type="project" value="UniProtKB-SubCell"/>
</dbReference>
<dbReference type="InterPro" id="IPR016142">
    <property type="entry name" value="Citrate_synth-like_lrg_a-sub"/>
</dbReference>
<comment type="catalytic activity">
    <reaction evidence="7">
        <text>oxaloacetate + acetyl-CoA + H2O = citrate + CoA + H(+)</text>
        <dbReference type="Rhea" id="RHEA:16845"/>
        <dbReference type="ChEBI" id="CHEBI:15377"/>
        <dbReference type="ChEBI" id="CHEBI:15378"/>
        <dbReference type="ChEBI" id="CHEBI:16452"/>
        <dbReference type="ChEBI" id="CHEBI:16947"/>
        <dbReference type="ChEBI" id="CHEBI:57287"/>
        <dbReference type="ChEBI" id="CHEBI:57288"/>
        <dbReference type="EC" id="2.3.3.1"/>
    </reaction>
</comment>
<feature type="active site" evidence="8">
    <location>
        <position position="403"/>
    </location>
</feature>
<dbReference type="InterPro" id="IPR016143">
    <property type="entry name" value="Citrate_synth-like_sm_a-sub"/>
</dbReference>
<dbReference type="EMBL" id="JAIWYP010000001">
    <property type="protein sequence ID" value="KAH3894626.1"/>
    <property type="molecule type" value="Genomic_DNA"/>
</dbReference>
<sequence>MALLRNKIVQILLNQQSTLGSCKYATASSTNLREVLTNLIPEKQEEVKKFRAEHGKTVVGSVTVDSIYGGMRGIKGLVTETSVLDANEGIRFRGYSIPECQKLLPKGNGGTGEEPLPEGLFWLLLTGQMPTQEQADAVSREWNKRAAIPNHVIQMLNNFPSNLHPMSQFSAAITALNTESKFAKAYSEGVKKTKYWEYTYEDSMDLIAKLPTVAAIIYRNLYREGSPVGAIDMKKDWSWNFATMLGYENADFVELMRLYLTIHSDHEGGNVSAHATHLVGSALSDPYLSFAAGMNGLAGPLHGLANQEVLVWLTKVREQVGDNITEQQMKDFVWNTLKAGQVVPGYGHAVLRKTDPRFTCQREFALKKLPNDPMFKLVSSLYKVVPDILLEQGKVQNPWPNVDAHSGVLLQYYGMKEMNYYTVLFGVSRALGVLASLVWDRALGLPLERPKSYDTPHLIKLAHAVKK</sequence>
<evidence type="ECO:0000313" key="10">
    <source>
        <dbReference type="EMBL" id="KAH3894626.1"/>
    </source>
</evidence>
<dbReference type="Gene3D" id="1.10.580.10">
    <property type="entry name" value="Citrate Synthase, domain 1"/>
    <property type="match status" value="1"/>
</dbReference>
<dbReference type="AlphaFoldDB" id="A0A9D4NHY0"/>
<comment type="pathway">
    <text evidence="2">Carbohydrate metabolism; tricarboxylic acid cycle; isocitrate from oxaloacetate: step 1/2.</text>
</comment>
<dbReference type="Proteomes" id="UP000828390">
    <property type="component" value="Unassembled WGS sequence"/>
</dbReference>
<evidence type="ECO:0000256" key="9">
    <source>
        <dbReference type="RuleBase" id="RU000441"/>
    </source>
</evidence>
<evidence type="ECO:0000256" key="7">
    <source>
        <dbReference type="ARBA" id="ARBA00052478"/>
    </source>
</evidence>
<evidence type="ECO:0000256" key="2">
    <source>
        <dbReference type="ARBA" id="ARBA00004751"/>
    </source>
</evidence>
<dbReference type="PROSITE" id="PS51257">
    <property type="entry name" value="PROKAR_LIPOPROTEIN"/>
    <property type="match status" value="1"/>
</dbReference>
<dbReference type="SUPFAM" id="SSF48256">
    <property type="entry name" value="Citrate synthase"/>
    <property type="match status" value="1"/>
</dbReference>
<reference evidence="10" key="2">
    <citation type="submission" date="2020-11" db="EMBL/GenBank/DDBJ databases">
        <authorList>
            <person name="McCartney M.A."/>
            <person name="Auch B."/>
            <person name="Kono T."/>
            <person name="Mallez S."/>
            <person name="Becker A."/>
            <person name="Gohl D.M."/>
            <person name="Silverstein K.A.T."/>
            <person name="Koren S."/>
            <person name="Bechman K.B."/>
            <person name="Herman A."/>
            <person name="Abrahante J.E."/>
            <person name="Garbe J."/>
        </authorList>
    </citation>
    <scope>NUCLEOTIDE SEQUENCE</scope>
    <source>
        <strain evidence="10">Duluth1</strain>
        <tissue evidence="10">Whole animal</tissue>
    </source>
</reference>
<dbReference type="NCBIfam" id="NF007128">
    <property type="entry name" value="PRK09569.1"/>
    <property type="match status" value="1"/>
</dbReference>
<dbReference type="PANTHER" id="PTHR11739">
    <property type="entry name" value="CITRATE SYNTHASE"/>
    <property type="match status" value="1"/>
</dbReference>
<keyword evidence="5" id="KW-0816">Tricarboxylic acid cycle</keyword>
<dbReference type="InterPro" id="IPR036969">
    <property type="entry name" value="Citrate_synthase_sf"/>
</dbReference>
<dbReference type="GO" id="GO:0005975">
    <property type="term" value="P:carbohydrate metabolic process"/>
    <property type="evidence" value="ECO:0007669"/>
    <property type="project" value="TreeGrafter"/>
</dbReference>
<feature type="active site" evidence="8">
    <location>
        <position position="302"/>
    </location>
</feature>
<evidence type="ECO:0000256" key="1">
    <source>
        <dbReference type="ARBA" id="ARBA00004305"/>
    </source>
</evidence>
<comment type="caution">
    <text evidence="10">The sequence shown here is derived from an EMBL/GenBank/DDBJ whole genome shotgun (WGS) entry which is preliminary data.</text>
</comment>
<dbReference type="GO" id="GO:0006101">
    <property type="term" value="P:citrate metabolic process"/>
    <property type="evidence" value="ECO:0007669"/>
    <property type="project" value="InterPro"/>
</dbReference>
<keyword evidence="6 9" id="KW-0808">Transferase</keyword>
<dbReference type="OrthoDB" id="8017587at2759"/>
<dbReference type="FunFam" id="1.10.580.10:FF:000001">
    <property type="entry name" value="Citrate synthase"/>
    <property type="match status" value="1"/>
</dbReference>
<comment type="subcellular location">
    <subcellularLocation>
        <location evidence="1">Mitochondrion matrix</location>
    </subcellularLocation>
</comment>
<dbReference type="PROSITE" id="PS00480">
    <property type="entry name" value="CITRATE_SYNTHASE"/>
    <property type="match status" value="1"/>
</dbReference>
<keyword evidence="11" id="KW-1185">Reference proteome</keyword>
<dbReference type="FunFam" id="1.10.230.10:FF:000001">
    <property type="entry name" value="Citrate synthase"/>
    <property type="match status" value="1"/>
</dbReference>
<evidence type="ECO:0000256" key="4">
    <source>
        <dbReference type="ARBA" id="ARBA00011738"/>
    </source>
</evidence>
<comment type="similarity">
    <text evidence="3 9">Belongs to the citrate synthase family.</text>
</comment>
<gene>
    <name evidence="10" type="ORF">DPMN_018783</name>
</gene>
<evidence type="ECO:0000313" key="11">
    <source>
        <dbReference type="Proteomes" id="UP000828390"/>
    </source>
</evidence>